<keyword evidence="2" id="KW-0472">Membrane</keyword>
<evidence type="ECO:0000256" key="1">
    <source>
        <dbReference type="RuleBase" id="RU363019"/>
    </source>
</evidence>
<comment type="similarity">
    <text evidence="1">Belongs to the cyclophilin-type PPIase family.</text>
</comment>
<comment type="function">
    <text evidence="1">PPIases accelerate the folding of proteins. It catalyzes the cis-trans isomerization of proline imidic peptide bonds in oligopeptides.</text>
</comment>
<evidence type="ECO:0000256" key="2">
    <source>
        <dbReference type="SAM" id="Phobius"/>
    </source>
</evidence>
<accession>A0AAD1ZCK6</accession>
<feature type="transmembrane region" description="Helical" evidence="2">
    <location>
        <begin position="213"/>
        <end position="232"/>
    </location>
</feature>
<keyword evidence="2" id="KW-0812">Transmembrane</keyword>
<proteinExistence type="inferred from homology"/>
<dbReference type="PANTHER" id="PTHR35288:SF1">
    <property type="entry name" value="TAIL FIBER"/>
    <property type="match status" value="1"/>
</dbReference>
<feature type="domain" description="PPIase cyclophilin-type" evidence="3">
    <location>
        <begin position="1"/>
        <end position="107"/>
    </location>
</feature>
<dbReference type="Pfam" id="PF00160">
    <property type="entry name" value="Pro_isomerase"/>
    <property type="match status" value="1"/>
</dbReference>
<keyword evidence="2" id="KW-1133">Transmembrane helix</keyword>
<dbReference type="PROSITE" id="PS50072">
    <property type="entry name" value="CSA_PPIASE_2"/>
    <property type="match status" value="1"/>
</dbReference>
<name>A0AAD1ZCK6_9LAMI</name>
<dbReference type="EC" id="5.2.1.8" evidence="1"/>
<dbReference type="GO" id="GO:0003755">
    <property type="term" value="F:peptidyl-prolyl cis-trans isomerase activity"/>
    <property type="evidence" value="ECO:0007669"/>
    <property type="project" value="UniProtKB-UniRule"/>
</dbReference>
<dbReference type="InterPro" id="IPR029000">
    <property type="entry name" value="Cyclophilin-like_dom_sf"/>
</dbReference>
<dbReference type="PRINTS" id="PR00153">
    <property type="entry name" value="CSAPPISMRASE"/>
</dbReference>
<evidence type="ECO:0000259" key="3">
    <source>
        <dbReference type="PROSITE" id="PS50072"/>
    </source>
</evidence>
<dbReference type="InterPro" id="IPR002130">
    <property type="entry name" value="Cyclophilin-type_PPIase_dom"/>
</dbReference>
<dbReference type="Gene3D" id="2.40.100.10">
    <property type="entry name" value="Cyclophilin-like"/>
    <property type="match status" value="1"/>
</dbReference>
<feature type="transmembrane region" description="Helical" evidence="2">
    <location>
        <begin position="180"/>
        <end position="198"/>
    </location>
</feature>
<gene>
    <name evidence="4" type="ORF">FPE_LOCUS14159</name>
</gene>
<dbReference type="Proteomes" id="UP000834106">
    <property type="component" value="Chromosome 8"/>
</dbReference>
<organism evidence="4 5">
    <name type="scientific">Fraxinus pennsylvanica</name>
    <dbReference type="NCBI Taxonomy" id="56036"/>
    <lineage>
        <taxon>Eukaryota</taxon>
        <taxon>Viridiplantae</taxon>
        <taxon>Streptophyta</taxon>
        <taxon>Embryophyta</taxon>
        <taxon>Tracheophyta</taxon>
        <taxon>Spermatophyta</taxon>
        <taxon>Magnoliopsida</taxon>
        <taxon>eudicotyledons</taxon>
        <taxon>Gunneridae</taxon>
        <taxon>Pentapetalae</taxon>
        <taxon>asterids</taxon>
        <taxon>lamiids</taxon>
        <taxon>Lamiales</taxon>
        <taxon>Oleaceae</taxon>
        <taxon>Oleeae</taxon>
        <taxon>Fraxinus</taxon>
    </lineage>
</organism>
<sequence length="261" mass="27942">MFFSSATLTFFRLLNFGESIYGAKFADENFVKKHTGPGILSMANAGPGTNGSQFSICTAKTEWLDDKHVVFGRVVEGLDVVKATEKVGSGSGSGSTSKPVVFTDCGQLSHKRFSQSSMAGSTTKIQVPLFRVPCRSGMCTTPLQVTSSQLIASEMVPVQVVKGLLYPGAIVNGLIRNMTIPSWMMSMFGTLLVIWGLVKEGILKTPASTDPTNAVFVYPTMLIALVCSLLSVKYDVKKAVRSVAAHLVAKPMLSSSKSKLN</sequence>
<dbReference type="EMBL" id="OU503043">
    <property type="protein sequence ID" value="CAI9766729.1"/>
    <property type="molecule type" value="Genomic_DNA"/>
</dbReference>
<comment type="catalytic activity">
    <reaction evidence="1">
        <text>[protein]-peptidylproline (omega=180) = [protein]-peptidylproline (omega=0)</text>
        <dbReference type="Rhea" id="RHEA:16237"/>
        <dbReference type="Rhea" id="RHEA-COMP:10747"/>
        <dbReference type="Rhea" id="RHEA-COMP:10748"/>
        <dbReference type="ChEBI" id="CHEBI:83833"/>
        <dbReference type="ChEBI" id="CHEBI:83834"/>
        <dbReference type="EC" id="5.2.1.8"/>
    </reaction>
</comment>
<keyword evidence="1" id="KW-0413">Isomerase</keyword>
<dbReference type="PANTHER" id="PTHR35288">
    <property type="entry name" value="TAIL FIBER"/>
    <property type="match status" value="1"/>
</dbReference>
<keyword evidence="1" id="KW-0697">Rotamase</keyword>
<dbReference type="AlphaFoldDB" id="A0AAD1ZCK6"/>
<evidence type="ECO:0000313" key="4">
    <source>
        <dbReference type="EMBL" id="CAI9766729.1"/>
    </source>
</evidence>
<dbReference type="SUPFAM" id="SSF50891">
    <property type="entry name" value="Cyclophilin-like"/>
    <property type="match status" value="1"/>
</dbReference>
<evidence type="ECO:0000313" key="5">
    <source>
        <dbReference type="Proteomes" id="UP000834106"/>
    </source>
</evidence>
<reference evidence="4" key="1">
    <citation type="submission" date="2023-05" db="EMBL/GenBank/DDBJ databases">
        <authorList>
            <person name="Huff M."/>
        </authorList>
    </citation>
    <scope>NUCLEOTIDE SEQUENCE</scope>
</reference>
<protein>
    <recommendedName>
        <fullName evidence="1">Peptidyl-prolyl cis-trans isomerase</fullName>
        <shortName evidence="1">PPIase</shortName>
        <ecNumber evidence="1">5.2.1.8</ecNumber>
    </recommendedName>
</protein>
<keyword evidence="5" id="KW-1185">Reference proteome</keyword>